<dbReference type="AlphaFoldDB" id="A0A022VT81"/>
<protein>
    <submittedName>
        <fullName evidence="2">Uncharacterized protein</fullName>
    </submittedName>
</protein>
<evidence type="ECO:0000313" key="2">
    <source>
        <dbReference type="EMBL" id="EZF49472.1"/>
    </source>
</evidence>
<sequence>MAPPPVETPPKSQLTLGLEVEFYAALKASTFNHILFHNCIASLLGERLRQLRLSGPDGFGSKFKVVVKSKKYPCDAKYIDYAQWTLTTDATAQPQSPEWFTGYECQPIEIISPPYWARTTHWENDLQRIFSSRMGRYNPISARELKLYSELNNTTSIHVHVGNGVDPGSSFPFHTVRNLAMILLVYEPALDRLLDAKLYPPPILLGNRDHSQDPESISSIETPYFQPPNLPAQSPRRVLARHLFNTCTDIRSVIRAMSPLPPDETSTPDCPWYYKFNFNPLLDSLDIPPPVLSDPEPEPTPEVRVGKETSNGHAGSTMPALPSEPQSPPQPKSSPPPKRKSPTIEFRQQIGTLDPDTMVFWIRFLTALVEFSSKLTDRAVVEFLGLEDIDIEYFPPTDEDPPMEDEERIPYVTIRPPTDPSISLSALALLTSMQPIGSLARLLTAMESVNIDLDSENTRHWKRKVSP</sequence>
<evidence type="ECO:0000256" key="1">
    <source>
        <dbReference type="SAM" id="MobiDB-lite"/>
    </source>
</evidence>
<dbReference type="PANTHER" id="PTHR36847">
    <property type="entry name" value="AMIDOLIGASE ENZYME"/>
    <property type="match status" value="1"/>
</dbReference>
<dbReference type="Proteomes" id="UP000023758">
    <property type="component" value="Unassembled WGS sequence"/>
</dbReference>
<dbReference type="EMBL" id="KK207902">
    <property type="protein sequence ID" value="EZF49472.1"/>
    <property type="molecule type" value="Genomic_DNA"/>
</dbReference>
<reference evidence="2" key="1">
    <citation type="submission" date="2014-02" db="EMBL/GenBank/DDBJ databases">
        <title>The Genome Sequence of Trichophyton rubrum (morphotype fischeri) CBS 288.86.</title>
        <authorList>
            <consortium name="The Broad Institute Genomics Platform"/>
            <person name="Cuomo C.A."/>
            <person name="White T.C."/>
            <person name="Graser Y."/>
            <person name="Martinez-Rossi N."/>
            <person name="Heitman J."/>
            <person name="Young S.K."/>
            <person name="Zeng Q."/>
            <person name="Gargeya S."/>
            <person name="Abouelleil A."/>
            <person name="Alvarado L."/>
            <person name="Chapman S.B."/>
            <person name="Gainer-Dewar J."/>
            <person name="Goldberg J."/>
            <person name="Griggs A."/>
            <person name="Gujja S."/>
            <person name="Hansen M."/>
            <person name="Howarth C."/>
            <person name="Imamovic A."/>
            <person name="Larimer J."/>
            <person name="Martinez D."/>
            <person name="Murphy C."/>
            <person name="Pearson M.D."/>
            <person name="Persinoti G."/>
            <person name="Poon T."/>
            <person name="Priest M."/>
            <person name="Roberts A.D."/>
            <person name="Saif S."/>
            <person name="Shea T.D."/>
            <person name="Sykes S.N."/>
            <person name="Wortman J."/>
            <person name="Nusbaum C."/>
            <person name="Birren B."/>
        </authorList>
    </citation>
    <scope>NUCLEOTIDE SEQUENCE [LARGE SCALE GENOMIC DNA]</scope>
    <source>
        <strain evidence="2">CBS 288.86</strain>
    </source>
</reference>
<proteinExistence type="predicted"/>
<feature type="compositionally biased region" description="Pro residues" evidence="1">
    <location>
        <begin position="325"/>
        <end position="336"/>
    </location>
</feature>
<dbReference type="HOGENOM" id="CLU_625568_0_0_1"/>
<gene>
    <name evidence="2" type="ORF">H103_07046</name>
</gene>
<dbReference type="OrthoDB" id="412402at2759"/>
<name>A0A022VT81_TRIRU</name>
<organism evidence="2">
    <name type="scientific">Trichophyton rubrum CBS 288.86</name>
    <dbReference type="NCBI Taxonomy" id="1215330"/>
    <lineage>
        <taxon>Eukaryota</taxon>
        <taxon>Fungi</taxon>
        <taxon>Dikarya</taxon>
        <taxon>Ascomycota</taxon>
        <taxon>Pezizomycotina</taxon>
        <taxon>Eurotiomycetes</taxon>
        <taxon>Eurotiomycetidae</taxon>
        <taxon>Onygenales</taxon>
        <taxon>Arthrodermataceae</taxon>
        <taxon>Trichophyton</taxon>
    </lineage>
</organism>
<feature type="region of interest" description="Disordered" evidence="1">
    <location>
        <begin position="211"/>
        <end position="230"/>
    </location>
</feature>
<feature type="region of interest" description="Disordered" evidence="1">
    <location>
        <begin position="287"/>
        <end position="343"/>
    </location>
</feature>
<accession>A0A022VT81</accession>
<dbReference type="PANTHER" id="PTHR36847:SF1">
    <property type="entry name" value="AMIDOLIGASE ENZYME"/>
    <property type="match status" value="1"/>
</dbReference>